<dbReference type="Pfam" id="PF13439">
    <property type="entry name" value="Glyco_transf_4"/>
    <property type="match status" value="1"/>
</dbReference>
<evidence type="ECO:0000259" key="2">
    <source>
        <dbReference type="Pfam" id="PF13439"/>
    </source>
</evidence>
<gene>
    <name evidence="3" type="ORF">O0955_11925</name>
</gene>
<accession>A0ABT4L9W1</accession>
<dbReference type="NCBIfam" id="NF046085">
    <property type="entry name" value="XrtY_assoc_Gly1"/>
    <property type="match status" value="1"/>
</dbReference>
<dbReference type="InterPro" id="IPR001296">
    <property type="entry name" value="Glyco_trans_1"/>
</dbReference>
<evidence type="ECO:0000313" key="3">
    <source>
        <dbReference type="EMBL" id="MCZ4244710.1"/>
    </source>
</evidence>
<comment type="caution">
    <text evidence="3">The sequence shown here is derived from an EMBL/GenBank/DDBJ whole genome shotgun (WGS) entry which is preliminary data.</text>
</comment>
<dbReference type="Proteomes" id="UP001144347">
    <property type="component" value="Unassembled WGS sequence"/>
</dbReference>
<dbReference type="Pfam" id="PF00534">
    <property type="entry name" value="Glycos_transf_1"/>
    <property type="match status" value="1"/>
</dbReference>
<feature type="domain" description="Glycosyl transferase family 1" evidence="1">
    <location>
        <begin position="211"/>
        <end position="357"/>
    </location>
</feature>
<proteinExistence type="predicted"/>
<dbReference type="RefSeq" id="WP_269427763.1">
    <property type="nucleotide sequence ID" value="NZ_JAPWGM010000003.1"/>
</dbReference>
<keyword evidence="4" id="KW-1185">Reference proteome</keyword>
<feature type="domain" description="Glycosyltransferase subfamily 4-like N-terminal" evidence="2">
    <location>
        <begin position="17"/>
        <end position="192"/>
    </location>
</feature>
<sequence length="386" mass="43603">MKIFQVTASYKPAYIYGGPIMSVARLCESLAQNSTNELEVFTTTANGKEELKVAANESAIVDGVKVTYFNRLTKDHTHFSPSLLRNLRRKIKVATNKELIIHIHAWWNTVSILSCWIAKSYNIPVVLSPRGMLTNYSLNNRNSFSKRLIHKLIGKRLLEYCHIHATSEKEKNDVLEIIQPKGIEVIYNQVNLPNTPVSLTDLLVEPLPIFKLIFLSRIEEKKGLELLFKALSDLSINWTLTIAGSGETAYIEYLKAESVRLNIDKKIVWAGQISNDEKFKLLAAHDLMVLTSYNENFANVVVESLSVGTPVLVSEQVGLANYVRDNDLGWITTLHTDNIKQQITEACNAQSKRLEIKLKAPALVNTDFDSAVLVEKYLDLYNRIVK</sequence>
<reference evidence="3" key="1">
    <citation type="submission" date="2022-12" db="EMBL/GenBank/DDBJ databases">
        <title>Genome sequence of HCMS5-2.</title>
        <authorList>
            <person name="Woo H."/>
        </authorList>
    </citation>
    <scope>NUCLEOTIDE SEQUENCE</scope>
    <source>
        <strain evidence="3">HCMS5-2</strain>
    </source>
</reference>
<organism evidence="3 4">
    <name type="scientific">Pedobacter punctiformis</name>
    <dbReference type="NCBI Taxonomy" id="3004097"/>
    <lineage>
        <taxon>Bacteria</taxon>
        <taxon>Pseudomonadati</taxon>
        <taxon>Bacteroidota</taxon>
        <taxon>Sphingobacteriia</taxon>
        <taxon>Sphingobacteriales</taxon>
        <taxon>Sphingobacteriaceae</taxon>
        <taxon>Pedobacter</taxon>
    </lineage>
</organism>
<name>A0ABT4L9W1_9SPHI</name>
<dbReference type="Gene3D" id="3.40.50.2000">
    <property type="entry name" value="Glycogen Phosphorylase B"/>
    <property type="match status" value="2"/>
</dbReference>
<dbReference type="EC" id="2.4.-.-" evidence="3"/>
<dbReference type="SUPFAM" id="SSF53756">
    <property type="entry name" value="UDP-Glycosyltransferase/glycogen phosphorylase"/>
    <property type="match status" value="1"/>
</dbReference>
<keyword evidence="3" id="KW-0808">Transferase</keyword>
<evidence type="ECO:0000313" key="4">
    <source>
        <dbReference type="Proteomes" id="UP001144347"/>
    </source>
</evidence>
<dbReference type="GO" id="GO:0016757">
    <property type="term" value="F:glycosyltransferase activity"/>
    <property type="evidence" value="ECO:0007669"/>
    <property type="project" value="UniProtKB-KW"/>
</dbReference>
<dbReference type="InterPro" id="IPR028098">
    <property type="entry name" value="Glyco_trans_4-like_N"/>
</dbReference>
<keyword evidence="3" id="KW-0328">Glycosyltransferase</keyword>
<dbReference type="EMBL" id="JAPWGM010000003">
    <property type="protein sequence ID" value="MCZ4244710.1"/>
    <property type="molecule type" value="Genomic_DNA"/>
</dbReference>
<evidence type="ECO:0000259" key="1">
    <source>
        <dbReference type="Pfam" id="PF00534"/>
    </source>
</evidence>
<protein>
    <submittedName>
        <fullName evidence="3">Glycosyltransferase</fullName>
        <ecNumber evidence="3">2.4.-.-</ecNumber>
    </submittedName>
</protein>
<dbReference type="PANTHER" id="PTHR12526">
    <property type="entry name" value="GLYCOSYLTRANSFERASE"/>
    <property type="match status" value="1"/>
</dbReference>